<sequence>MIKTNNNYPNFNWIQVIDPTDEELIEISDKYKLNLEMIEYATDKFESPRFEHDGDTDLIIMDGIAEHSDKKAVIQPISFFVQKNDRLITFTNHGTSQMLDETMQKSPKSFLSSITNEKTKPLDLVLNAFFNLTANYLDALSEVERQHNLLQKEIYVHRNSEYLSELLNVKVNLIYYLNALERNKATLDQFRNDNQQKIDISEDEFLEDIEIEMKQALDMANISTKIMNLLSDAYENIVTNNTNRSMSILTVASIVLAIPAIVVGFFGMNVHLPMTDGTFSWILITFGTTIIMVWVYQILKRHGFFN</sequence>
<evidence type="ECO:0000256" key="2">
    <source>
        <dbReference type="ARBA" id="ARBA00009765"/>
    </source>
</evidence>
<dbReference type="Proteomes" id="UP001321804">
    <property type="component" value="Chromosome"/>
</dbReference>
<dbReference type="KEGG" id="xak:KIMC2_17310"/>
<evidence type="ECO:0000256" key="3">
    <source>
        <dbReference type="ARBA" id="ARBA00022692"/>
    </source>
</evidence>
<evidence type="ECO:0000256" key="1">
    <source>
        <dbReference type="ARBA" id="ARBA00004141"/>
    </source>
</evidence>
<dbReference type="GO" id="GO:0016020">
    <property type="term" value="C:membrane"/>
    <property type="evidence" value="ECO:0007669"/>
    <property type="project" value="UniProtKB-SubCell"/>
</dbReference>
<keyword evidence="3 6" id="KW-0812">Transmembrane</keyword>
<keyword evidence="4 6" id="KW-1133">Transmembrane helix</keyword>
<keyword evidence="5 6" id="KW-0472">Membrane</keyword>
<dbReference type="InterPro" id="IPR045861">
    <property type="entry name" value="CorA_cytoplasmic_dom"/>
</dbReference>
<evidence type="ECO:0000313" key="8">
    <source>
        <dbReference type="Proteomes" id="UP001321804"/>
    </source>
</evidence>
<dbReference type="InterPro" id="IPR047199">
    <property type="entry name" value="CorA-like"/>
</dbReference>
<evidence type="ECO:0000256" key="5">
    <source>
        <dbReference type="ARBA" id="ARBA00023136"/>
    </source>
</evidence>
<comment type="subcellular location">
    <subcellularLocation>
        <location evidence="1">Membrane</location>
        <topology evidence="1">Multi-pass membrane protein</topology>
    </subcellularLocation>
</comment>
<evidence type="ECO:0000256" key="6">
    <source>
        <dbReference type="SAM" id="Phobius"/>
    </source>
</evidence>
<reference evidence="7 8" key="1">
    <citation type="journal article" date="2023" name="Microbiol. Spectr.">
        <title>Symbiosis of Carpenter Bees with Uncharacterized Lactic Acid Bacteria Showing NAD Auxotrophy.</title>
        <authorList>
            <person name="Kawasaki S."/>
            <person name="Ozawa K."/>
            <person name="Mori T."/>
            <person name="Yamamoto A."/>
            <person name="Ito M."/>
            <person name="Ohkuma M."/>
            <person name="Sakamoto M."/>
            <person name="Matsutani M."/>
        </authorList>
    </citation>
    <scope>NUCLEOTIDE SEQUENCE [LARGE SCALE GENOMIC DNA]</scope>
    <source>
        <strain evidence="7 8">KimC2</strain>
    </source>
</reference>
<keyword evidence="8" id="KW-1185">Reference proteome</keyword>
<dbReference type="CDD" id="cd12827">
    <property type="entry name" value="EcCorA_ZntB-like_u2"/>
    <property type="match status" value="1"/>
</dbReference>
<evidence type="ECO:0000313" key="7">
    <source>
        <dbReference type="EMBL" id="BDR57169.1"/>
    </source>
</evidence>
<comment type="similarity">
    <text evidence="2">Belongs to the CorA metal ion transporter (MIT) (TC 1.A.35) family.</text>
</comment>
<protein>
    <recommendedName>
        <fullName evidence="9">Magnesium transporter CorA family protein</fullName>
    </recommendedName>
</protein>
<dbReference type="EMBL" id="AP026801">
    <property type="protein sequence ID" value="BDR57169.1"/>
    <property type="molecule type" value="Genomic_DNA"/>
</dbReference>
<dbReference type="GO" id="GO:0046873">
    <property type="term" value="F:metal ion transmembrane transporter activity"/>
    <property type="evidence" value="ECO:0007669"/>
    <property type="project" value="InterPro"/>
</dbReference>
<name>A0AAU9DN83_9LACO</name>
<feature type="transmembrane region" description="Helical" evidence="6">
    <location>
        <begin position="279"/>
        <end position="299"/>
    </location>
</feature>
<dbReference type="PANTHER" id="PTHR47891">
    <property type="entry name" value="TRANSPORTER-RELATED"/>
    <property type="match status" value="1"/>
</dbReference>
<organism evidence="7 8">
    <name type="scientific">Xylocopilactobacillus apis</name>
    <dbReference type="NCBI Taxonomy" id="2932183"/>
    <lineage>
        <taxon>Bacteria</taxon>
        <taxon>Bacillati</taxon>
        <taxon>Bacillota</taxon>
        <taxon>Bacilli</taxon>
        <taxon>Lactobacillales</taxon>
        <taxon>Lactobacillaceae</taxon>
        <taxon>Xylocopilactobacillus</taxon>
    </lineage>
</organism>
<dbReference type="Pfam" id="PF01544">
    <property type="entry name" value="CorA"/>
    <property type="match status" value="1"/>
</dbReference>
<dbReference type="SUPFAM" id="SSF144083">
    <property type="entry name" value="Magnesium transport protein CorA, transmembrane region"/>
    <property type="match status" value="1"/>
</dbReference>
<dbReference type="PANTHER" id="PTHR47891:SF1">
    <property type="entry name" value="CORA-MAGNESIUM AND COBALT TRANSPORTER"/>
    <property type="match status" value="1"/>
</dbReference>
<dbReference type="Gene3D" id="1.20.58.340">
    <property type="entry name" value="Magnesium transport protein CorA, transmembrane region"/>
    <property type="match status" value="2"/>
</dbReference>
<evidence type="ECO:0000256" key="4">
    <source>
        <dbReference type="ARBA" id="ARBA00022989"/>
    </source>
</evidence>
<dbReference type="SUPFAM" id="SSF143865">
    <property type="entry name" value="CorA soluble domain-like"/>
    <property type="match status" value="1"/>
</dbReference>
<proteinExistence type="inferred from homology"/>
<feature type="transmembrane region" description="Helical" evidence="6">
    <location>
        <begin position="248"/>
        <end position="267"/>
    </location>
</feature>
<dbReference type="InterPro" id="IPR002523">
    <property type="entry name" value="MgTranspt_CorA/ZnTranspt_ZntB"/>
</dbReference>
<gene>
    <name evidence="7" type="primary">corA</name>
    <name evidence="7" type="ORF">KIMC2_17310</name>
</gene>
<dbReference type="AlphaFoldDB" id="A0AAU9DN83"/>
<dbReference type="InterPro" id="IPR045863">
    <property type="entry name" value="CorA_TM1_TM2"/>
</dbReference>
<accession>A0AAU9DN83</accession>
<dbReference type="Gene3D" id="3.30.460.20">
    <property type="entry name" value="CorA soluble domain-like"/>
    <property type="match status" value="1"/>
</dbReference>
<evidence type="ECO:0008006" key="9">
    <source>
        <dbReference type="Google" id="ProtNLM"/>
    </source>
</evidence>
<dbReference type="RefSeq" id="WP_317696015.1">
    <property type="nucleotide sequence ID" value="NZ_AP026801.1"/>
</dbReference>